<keyword evidence="1" id="KW-0472">Membrane</keyword>
<proteinExistence type="predicted"/>
<keyword evidence="1" id="KW-1133">Transmembrane helix</keyword>
<dbReference type="Proteomes" id="UP000596004">
    <property type="component" value="Chromosome"/>
</dbReference>
<dbReference type="EMBL" id="CP064981">
    <property type="protein sequence ID" value="QQR92892.1"/>
    <property type="molecule type" value="Genomic_DNA"/>
</dbReference>
<sequence>MALSTTTERSPLIKWGAIAVIALMLLSGAAVYLASTTQDDTTTNPDDPNNGVTRTLVSNEVEATVKDLFPSAVIISQTSETDKTALDEAISSIPGVRAVQSQFTKLDFNSGAVSYLGQISLTADANKELFIDSIFETGLFSSPEIYFQALIETPIEVQAASEDGKTETVRLPSNQVLGYTTLYTRPGDKVMGPLQIVMQGNQVVNAFLFESQNVSQSPSPLSLSITAPVLELQSKLIVTGSIHYFPNFSEAMIQNSLNAIPSVGGIDNVLIPRRDNVLVVHLPQSDAVMDDINGFVQANGTQFVSFGTDANALLVGLGNVTLAEAKLLLTQAIESSLQTNVPLEFTEPQTQLLVDVNTTAQNTQQASDAIEHYFLSLDANALIQSYQPGILSIASLGDGNASYAVPDSKLNAYLLPGHAIGNDVTVQVSATLIRDELVEASALEVVTP</sequence>
<evidence type="ECO:0000313" key="2">
    <source>
        <dbReference type="EMBL" id="QQR92892.1"/>
    </source>
</evidence>
<accession>A0A7T9DKA8</accession>
<gene>
    <name evidence="2" type="ORF">IPJ89_01445</name>
</gene>
<name>A0A7T9DKA8_9ARCH</name>
<evidence type="ECO:0000256" key="1">
    <source>
        <dbReference type="SAM" id="Phobius"/>
    </source>
</evidence>
<organism evidence="2">
    <name type="scientific">Candidatus Iainarchaeum sp</name>
    <dbReference type="NCBI Taxonomy" id="3101447"/>
    <lineage>
        <taxon>Archaea</taxon>
        <taxon>Candidatus Iainarchaeota</taxon>
        <taxon>Candidatus Iainarchaeia</taxon>
        <taxon>Candidatus Iainarchaeales</taxon>
        <taxon>Candidatus Iainarchaeaceae</taxon>
        <taxon>Candidatus Iainarchaeum</taxon>
    </lineage>
</organism>
<reference evidence="2" key="1">
    <citation type="submission" date="2020-11" db="EMBL/GenBank/DDBJ databases">
        <title>Connecting structure to function with the recovery of over 1000 high-quality activated sludge metagenome-assembled genomes encoding full-length rRNA genes using long-read sequencing.</title>
        <authorList>
            <person name="Singleton C.M."/>
            <person name="Petriglieri F."/>
            <person name="Kristensen J.M."/>
            <person name="Kirkegaard R.H."/>
            <person name="Michaelsen T.Y."/>
            <person name="Andersen M.H."/>
            <person name="Karst S.M."/>
            <person name="Dueholm M.S."/>
            <person name="Nielsen P.H."/>
            <person name="Albertsen M."/>
        </authorList>
    </citation>
    <scope>NUCLEOTIDE SEQUENCE</scope>
    <source>
        <strain evidence="2">Fred_18-Q3-R57-64_BAT3C.431</strain>
    </source>
</reference>
<feature type="transmembrane region" description="Helical" evidence="1">
    <location>
        <begin position="12"/>
        <end position="34"/>
    </location>
</feature>
<dbReference type="AlphaFoldDB" id="A0A7T9DKA8"/>
<protein>
    <submittedName>
        <fullName evidence="2">Uncharacterized protein</fullName>
    </submittedName>
</protein>
<keyword evidence="1" id="KW-0812">Transmembrane</keyword>